<reference evidence="3 4" key="1">
    <citation type="journal article" date="2024" name="Nat. Commun.">
        <title>Phylogenomics reveals the evolutionary origins of lichenization in chlorophyte algae.</title>
        <authorList>
            <person name="Puginier C."/>
            <person name="Libourel C."/>
            <person name="Otte J."/>
            <person name="Skaloud P."/>
            <person name="Haon M."/>
            <person name="Grisel S."/>
            <person name="Petersen M."/>
            <person name="Berrin J.G."/>
            <person name="Delaux P.M."/>
            <person name="Dal Grande F."/>
            <person name="Keller J."/>
        </authorList>
    </citation>
    <scope>NUCLEOTIDE SEQUENCE [LARGE SCALE GENOMIC DNA]</scope>
    <source>
        <strain evidence="3 4">SAG 2523</strain>
    </source>
</reference>
<dbReference type="Gene3D" id="3.30.1390.10">
    <property type="match status" value="1"/>
</dbReference>
<feature type="domain" description="Adaptor protein ClpS core" evidence="2">
    <location>
        <begin position="76"/>
        <end position="144"/>
    </location>
</feature>
<protein>
    <recommendedName>
        <fullName evidence="2">Adaptor protein ClpS core domain-containing protein</fullName>
    </recommendedName>
</protein>
<evidence type="ECO:0000259" key="2">
    <source>
        <dbReference type="Pfam" id="PF02617"/>
    </source>
</evidence>
<evidence type="ECO:0000313" key="4">
    <source>
        <dbReference type="Proteomes" id="UP001485043"/>
    </source>
</evidence>
<gene>
    <name evidence="3" type="ORF">WJX84_004111</name>
</gene>
<dbReference type="Pfam" id="PF02617">
    <property type="entry name" value="ClpS"/>
    <property type="match status" value="1"/>
</dbReference>
<dbReference type="EMBL" id="JALJOV010000584">
    <property type="protein sequence ID" value="KAK9862587.1"/>
    <property type="molecule type" value="Genomic_DNA"/>
</dbReference>
<dbReference type="InterPro" id="IPR022935">
    <property type="entry name" value="ClpS"/>
</dbReference>
<dbReference type="PANTHER" id="PTHR33473">
    <property type="entry name" value="ATP-DEPENDENT CLP PROTEASE ADAPTER PROTEIN CLPS1, CHLOROPLASTIC"/>
    <property type="match status" value="1"/>
</dbReference>
<dbReference type="Proteomes" id="UP001485043">
    <property type="component" value="Unassembled WGS sequence"/>
</dbReference>
<proteinExistence type="predicted"/>
<name>A0AAW1SYQ5_9CHLO</name>
<comment type="caution">
    <text evidence="3">The sequence shown here is derived from an EMBL/GenBank/DDBJ whole genome shotgun (WGS) entry which is preliminary data.</text>
</comment>
<sequence>MQTALRGTQSIFSPGQALRRPSPGVTFPSPNPSGAAWGPSRPSRHCMAATGKQGGGLLDRPTVTPGMDRVNETKKKKPPMYRVMLHNDNNNRREYVVKVLMKIVDGLTVDDAVHVMNEAHVNGLACVVACAQEDAERYCEGLRNNGLIASIEPCSSKSDHSPGWHMMSSQNEELSELKMASNPRSNEEDISNRQ</sequence>
<keyword evidence="4" id="KW-1185">Reference proteome</keyword>
<evidence type="ECO:0000313" key="3">
    <source>
        <dbReference type="EMBL" id="KAK9862587.1"/>
    </source>
</evidence>
<dbReference type="AlphaFoldDB" id="A0AAW1SYQ5"/>
<dbReference type="GO" id="GO:0030163">
    <property type="term" value="P:protein catabolic process"/>
    <property type="evidence" value="ECO:0007669"/>
    <property type="project" value="InterPro"/>
</dbReference>
<feature type="compositionally biased region" description="Polar residues" evidence="1">
    <location>
        <begin position="1"/>
        <end position="13"/>
    </location>
</feature>
<feature type="compositionally biased region" description="Basic and acidic residues" evidence="1">
    <location>
        <begin position="185"/>
        <end position="194"/>
    </location>
</feature>
<organism evidence="3 4">
    <name type="scientific">Apatococcus fuscideae</name>
    <dbReference type="NCBI Taxonomy" id="2026836"/>
    <lineage>
        <taxon>Eukaryota</taxon>
        <taxon>Viridiplantae</taxon>
        <taxon>Chlorophyta</taxon>
        <taxon>core chlorophytes</taxon>
        <taxon>Trebouxiophyceae</taxon>
        <taxon>Chlorellales</taxon>
        <taxon>Chlorellaceae</taxon>
        <taxon>Apatococcus</taxon>
    </lineage>
</organism>
<dbReference type="SUPFAM" id="SSF54736">
    <property type="entry name" value="ClpS-like"/>
    <property type="match status" value="1"/>
</dbReference>
<dbReference type="InterPro" id="IPR003769">
    <property type="entry name" value="ClpS_core"/>
</dbReference>
<feature type="region of interest" description="Disordered" evidence="1">
    <location>
        <begin position="1"/>
        <end position="43"/>
    </location>
</feature>
<dbReference type="PANTHER" id="PTHR33473:SF17">
    <property type="entry name" value="ATP-DEPENDENT CLP PROTEASE ADAPTER PROTEIN CLPS1, CHLOROPLASTIC"/>
    <property type="match status" value="1"/>
</dbReference>
<accession>A0AAW1SYQ5</accession>
<feature type="region of interest" description="Disordered" evidence="1">
    <location>
        <begin position="158"/>
        <end position="194"/>
    </location>
</feature>
<dbReference type="InterPro" id="IPR014719">
    <property type="entry name" value="Ribosomal_bL12_C/ClpS-like"/>
</dbReference>
<evidence type="ECO:0000256" key="1">
    <source>
        <dbReference type="SAM" id="MobiDB-lite"/>
    </source>
</evidence>
<dbReference type="GO" id="GO:0006508">
    <property type="term" value="P:proteolysis"/>
    <property type="evidence" value="ECO:0007669"/>
    <property type="project" value="InterPro"/>
</dbReference>